<proteinExistence type="inferred from homology"/>
<dbReference type="PANTHER" id="PTHR13124">
    <property type="entry name" value="39S RIBOSOMAL PROTEIN L46, MITOCHONDRIAL PRECURSOR-RELATED"/>
    <property type="match status" value="1"/>
</dbReference>
<dbReference type="Gene3D" id="3.90.79.10">
    <property type="entry name" value="Nucleoside Triphosphate Pyrophosphohydrolase"/>
    <property type="match status" value="1"/>
</dbReference>
<sequence>MSAPGRRMASVTLSHFRSCFSRTAVGSAGFRHLSSTSVCRVTLQTKSGTEKPSSPWTLMAAVCLQRLPVISADCSPIEQQFRQMMQRMELEKSLLSDHELRLLEDSERISRKQADDYDSDEEENRGDQEIVLAQDLEDSWEQKLQKFQPGLRVNVCVKSSRHSGEGVRARSVPADAPLSCLADADEDLTSLERCLADPLVLVAEQQVGGDKLWLLPQTRWQEGETLRQTAERALASLPAAGLKATFLGNAPCGVYKYKLPKAARTESAVGTKVFFFKAILSDGGAPAAPSASLLWAKKSELQRYLKPAYMMKVERFVLAL</sequence>
<feature type="domain" description="Large ribosomal subunit protein mL46 N-terminal" evidence="9">
    <location>
        <begin position="56"/>
        <end position="148"/>
    </location>
</feature>
<dbReference type="FunFam" id="3.90.79.10:FF:000018">
    <property type="entry name" value="39S ribosomal protein L46, mitochondrial"/>
    <property type="match status" value="1"/>
</dbReference>
<dbReference type="Pfam" id="PF11788">
    <property type="entry name" value="MRP-L46"/>
    <property type="match status" value="1"/>
</dbReference>
<protein>
    <recommendedName>
        <fullName evidence="7">Large ribosomal subunit protein mL46</fullName>
    </recommendedName>
    <alternativeName>
        <fullName evidence="8">39S ribosomal protein L46, mitochondrial</fullName>
    </alternativeName>
</protein>
<evidence type="ECO:0000313" key="11">
    <source>
        <dbReference type="Proteomes" id="UP000007635"/>
    </source>
</evidence>
<dbReference type="GO" id="GO:0005762">
    <property type="term" value="C:mitochondrial large ribosomal subunit"/>
    <property type="evidence" value="ECO:0007669"/>
    <property type="project" value="TreeGrafter"/>
</dbReference>
<comment type="similarity">
    <text evidence="2">Belongs to the mitochondrion-specific ribosomal protein mL46 family.</text>
</comment>
<dbReference type="Proteomes" id="UP000007635">
    <property type="component" value="Chromosome II"/>
</dbReference>
<evidence type="ECO:0000256" key="2">
    <source>
        <dbReference type="ARBA" id="ARBA00009070"/>
    </source>
</evidence>
<evidence type="ECO:0000256" key="6">
    <source>
        <dbReference type="ARBA" id="ARBA00023274"/>
    </source>
</evidence>
<dbReference type="GO" id="GO:0003735">
    <property type="term" value="F:structural constituent of ribosome"/>
    <property type="evidence" value="ECO:0007669"/>
    <property type="project" value="InterPro"/>
</dbReference>
<keyword evidence="6" id="KW-0687">Ribonucleoprotein</keyword>
<dbReference type="InterPro" id="IPR033650">
    <property type="entry name" value="Ribosomal_mL46_NUDIX"/>
</dbReference>
<comment type="subcellular location">
    <subcellularLocation>
        <location evidence="1">Mitochondrion</location>
    </subcellularLocation>
</comment>
<dbReference type="InterPro" id="IPR021757">
    <property type="entry name" value="Ribosomal_mL46_N"/>
</dbReference>
<dbReference type="SUPFAM" id="SSF55811">
    <property type="entry name" value="Nudix"/>
    <property type="match status" value="1"/>
</dbReference>
<organism evidence="10 11">
    <name type="scientific">Gasterosteus aculeatus aculeatus</name>
    <name type="common">three-spined stickleback</name>
    <dbReference type="NCBI Taxonomy" id="481459"/>
    <lineage>
        <taxon>Eukaryota</taxon>
        <taxon>Metazoa</taxon>
        <taxon>Chordata</taxon>
        <taxon>Craniata</taxon>
        <taxon>Vertebrata</taxon>
        <taxon>Euteleostomi</taxon>
        <taxon>Actinopterygii</taxon>
        <taxon>Neopterygii</taxon>
        <taxon>Teleostei</taxon>
        <taxon>Neoteleostei</taxon>
        <taxon>Acanthomorphata</taxon>
        <taxon>Eupercaria</taxon>
        <taxon>Perciformes</taxon>
        <taxon>Cottioidei</taxon>
        <taxon>Gasterosteales</taxon>
        <taxon>Gasterosteidae</taxon>
        <taxon>Gasterosteus</taxon>
    </lineage>
</organism>
<dbReference type="PANTHER" id="PTHR13124:SF12">
    <property type="entry name" value="LARGE RIBOSOMAL SUBUNIT PROTEIN ML46"/>
    <property type="match status" value="1"/>
</dbReference>
<evidence type="ECO:0000259" key="9">
    <source>
        <dbReference type="Pfam" id="PF11788"/>
    </source>
</evidence>
<dbReference type="Ensembl" id="ENSGACT00000070595.1">
    <property type="protein sequence ID" value="ENSGACP00000029304.1"/>
    <property type="gene ID" value="ENSGACG00000014786.2"/>
</dbReference>
<dbReference type="CDD" id="cd04661">
    <property type="entry name" value="NUDIX_MRP_L46"/>
    <property type="match status" value="1"/>
</dbReference>
<evidence type="ECO:0000256" key="7">
    <source>
        <dbReference type="ARBA" id="ARBA00035190"/>
    </source>
</evidence>
<dbReference type="InterPro" id="IPR040008">
    <property type="entry name" value="Ribosomal_mL46"/>
</dbReference>
<keyword evidence="3" id="KW-0809">Transit peptide</keyword>
<keyword evidence="5" id="KW-0496">Mitochondrion</keyword>
<evidence type="ECO:0000313" key="10">
    <source>
        <dbReference type="Ensembl" id="ENSGACP00000029304.1"/>
    </source>
</evidence>
<evidence type="ECO:0000256" key="3">
    <source>
        <dbReference type="ARBA" id="ARBA00022946"/>
    </source>
</evidence>
<dbReference type="GeneTree" id="ENSGT00390000015400"/>
<keyword evidence="11" id="KW-1185">Reference proteome</keyword>
<evidence type="ECO:0000256" key="8">
    <source>
        <dbReference type="ARBA" id="ARBA00035534"/>
    </source>
</evidence>
<reference evidence="10" key="3">
    <citation type="submission" date="2025-09" db="UniProtKB">
        <authorList>
            <consortium name="Ensembl"/>
        </authorList>
    </citation>
    <scope>IDENTIFICATION</scope>
</reference>
<name>A0AAQ4NRL9_GASAC</name>
<evidence type="ECO:0000256" key="1">
    <source>
        <dbReference type="ARBA" id="ARBA00004173"/>
    </source>
</evidence>
<reference evidence="10" key="2">
    <citation type="submission" date="2025-08" db="UniProtKB">
        <authorList>
            <consortium name="Ensembl"/>
        </authorList>
    </citation>
    <scope>IDENTIFICATION</scope>
</reference>
<dbReference type="InterPro" id="IPR015797">
    <property type="entry name" value="NUDIX_hydrolase-like_dom_sf"/>
</dbReference>
<evidence type="ECO:0000256" key="5">
    <source>
        <dbReference type="ARBA" id="ARBA00023128"/>
    </source>
</evidence>
<dbReference type="AlphaFoldDB" id="A0AAQ4NRL9"/>
<evidence type="ECO:0000256" key="4">
    <source>
        <dbReference type="ARBA" id="ARBA00022980"/>
    </source>
</evidence>
<keyword evidence="4" id="KW-0689">Ribosomal protein</keyword>
<accession>A0AAQ4NRL9</accession>
<reference evidence="10 11" key="1">
    <citation type="journal article" date="2021" name="G3 (Bethesda)">
        <title>Improved contiguity of the threespine stickleback genome using long-read sequencing.</title>
        <authorList>
            <person name="Nath S."/>
            <person name="Shaw D.E."/>
            <person name="White M.A."/>
        </authorList>
    </citation>
    <scope>NUCLEOTIDE SEQUENCE [LARGE SCALE GENOMIC DNA]</scope>
    <source>
        <strain evidence="10 11">Lake Benthic</strain>
    </source>
</reference>
<dbReference type="GO" id="GO:0005743">
    <property type="term" value="C:mitochondrial inner membrane"/>
    <property type="evidence" value="ECO:0007669"/>
    <property type="project" value="UniProtKB-ARBA"/>
</dbReference>